<protein>
    <submittedName>
        <fullName evidence="1">Flippase-like domain-containing protein</fullName>
    </submittedName>
</protein>
<sequence length="350" mass="39276">MSSGLKKLLSFLFIALSITVVFFIAFSNEDLSNAFDAIRQMNLTWLACIFGCWLIYTVCDGLNYWFYLRGQGFKISIGRAVNVALIGFYYCNITPSSAGGQPMQVNSMRKAGIPVGYGTMAVTIRFITNQTMTSLIALVLYILNHDFVHQQLAGAIWIVRIGWLINFAAVPLVLLAAFKRNWVQKFAEMLINRLDKMHIVRNKEAAISKVTEVLDTYHTALLDLMHSPGQILLQFACSTMGLLALFGTTVFVYYAFGLTGTPWYQILTISSLLFVSASYTPLPGASGAQEGGFLLYFRDIFKDGTIGLALLIWRFFTFYLYLIVGVFTIILEKIILRREARKRKNASKAA</sequence>
<organism evidence="1 2">
    <name type="scientific">Aristaeella hokkaidonensis</name>
    <dbReference type="NCBI Taxonomy" id="3046382"/>
    <lineage>
        <taxon>Bacteria</taxon>
        <taxon>Bacillati</taxon>
        <taxon>Bacillota</taxon>
        <taxon>Clostridia</taxon>
        <taxon>Eubacteriales</taxon>
        <taxon>Aristaeellaceae</taxon>
        <taxon>Aristaeella</taxon>
    </lineage>
</organism>
<evidence type="ECO:0000313" key="2">
    <source>
        <dbReference type="Proteomes" id="UP000682782"/>
    </source>
</evidence>
<dbReference type="Proteomes" id="UP000682782">
    <property type="component" value="Chromosome"/>
</dbReference>
<reference evidence="1" key="1">
    <citation type="submission" date="2021-01" db="EMBL/GenBank/DDBJ databases">
        <title>Complete genome sequence of Clostridiales bacterium R-7.</title>
        <authorList>
            <person name="Mahoney-Kurpe S.C."/>
            <person name="Palevich N."/>
            <person name="Koike S."/>
            <person name="Moon C.D."/>
            <person name="Attwood G.T."/>
        </authorList>
    </citation>
    <scope>NUCLEOTIDE SEQUENCE</scope>
    <source>
        <strain evidence="1">R-7</strain>
    </source>
</reference>
<evidence type="ECO:0000313" key="1">
    <source>
        <dbReference type="EMBL" id="QUC68070.1"/>
    </source>
</evidence>
<gene>
    <name evidence="1" type="ORF">JYE49_05095</name>
</gene>
<name>A0AC61N4J7_9FIRM</name>
<accession>A0AC61N4J7</accession>
<proteinExistence type="predicted"/>
<keyword evidence="2" id="KW-1185">Reference proteome</keyword>
<dbReference type="EMBL" id="CP068393">
    <property type="protein sequence ID" value="QUC68070.1"/>
    <property type="molecule type" value="Genomic_DNA"/>
</dbReference>